<dbReference type="Proteomes" id="UP000093000">
    <property type="component" value="Unassembled WGS sequence"/>
</dbReference>
<organism evidence="1 2">
    <name type="scientific">Choanephora cucurbitarum</name>
    <dbReference type="NCBI Taxonomy" id="101091"/>
    <lineage>
        <taxon>Eukaryota</taxon>
        <taxon>Fungi</taxon>
        <taxon>Fungi incertae sedis</taxon>
        <taxon>Mucoromycota</taxon>
        <taxon>Mucoromycotina</taxon>
        <taxon>Mucoromycetes</taxon>
        <taxon>Mucorales</taxon>
        <taxon>Mucorineae</taxon>
        <taxon>Choanephoraceae</taxon>
        <taxon>Choanephoroideae</taxon>
        <taxon>Choanephora</taxon>
    </lineage>
</organism>
<accession>A0A1C7N047</accession>
<keyword evidence="2" id="KW-1185">Reference proteome</keyword>
<evidence type="ECO:0000313" key="1">
    <source>
        <dbReference type="EMBL" id="OBZ82046.1"/>
    </source>
</evidence>
<name>A0A1C7N047_9FUNG</name>
<protein>
    <submittedName>
        <fullName evidence="1">Uncharacterized protein</fullName>
    </submittedName>
</protein>
<reference evidence="1 2" key="1">
    <citation type="submission" date="2016-03" db="EMBL/GenBank/DDBJ databases">
        <title>Choanephora cucurbitarum.</title>
        <authorList>
            <person name="Min B."/>
            <person name="Park H."/>
            <person name="Park J.-H."/>
            <person name="Shin H.-D."/>
            <person name="Choi I.-G."/>
        </authorList>
    </citation>
    <scope>NUCLEOTIDE SEQUENCE [LARGE SCALE GENOMIC DNA]</scope>
    <source>
        <strain evidence="1 2">KUS-F28377</strain>
    </source>
</reference>
<dbReference type="OrthoDB" id="2295212at2759"/>
<dbReference type="InParanoid" id="A0A1C7N047"/>
<evidence type="ECO:0000313" key="2">
    <source>
        <dbReference type="Proteomes" id="UP000093000"/>
    </source>
</evidence>
<dbReference type="AlphaFoldDB" id="A0A1C7N047"/>
<dbReference type="STRING" id="101091.A0A1C7N047"/>
<sequence>MHEMPGKNTVYLQIEGIDSKKSNNLISCLNHGIKEEEEGVWRVGEDDVVSLFNLERNIVVQDAKAGKYISESRYLLLSFVLEVPLDAEQFVLGSKKCFLKKMRANLIPSIRKARFRQEILLMFLSVKRAWELEDKEDVDFLLYEMKRASKESKKNEEQMLSHVLGATLSKLKNWKKEGGNEQDFVDQHLYPFLDCIFLQDKKYGYTQSNGLIPHANKETSFFSSSSRKKKEEAEAAANSDESISSAKSNFFVFYPLDNEKFGLLCVEVKKPGYTGTQSLSDRSNLALEMKRSIDTQAFYGVHFPRCLGLLVDGLSATSFVAELTSHGLYTFLELEEFSLLRGKADLGILPDTVLSFCWLKSLVDEAANMIKKKRKTAPDAGISASNSYKLVKPTVAFPTKKSNSSRCSSCLI</sequence>
<dbReference type="EMBL" id="LUGH01000968">
    <property type="protein sequence ID" value="OBZ82046.1"/>
    <property type="molecule type" value="Genomic_DNA"/>
</dbReference>
<comment type="caution">
    <text evidence="1">The sequence shown here is derived from an EMBL/GenBank/DDBJ whole genome shotgun (WGS) entry which is preliminary data.</text>
</comment>
<gene>
    <name evidence="1" type="ORF">A0J61_09904</name>
</gene>
<proteinExistence type="predicted"/>